<accession>A0A4Q2JZZ7</accession>
<evidence type="ECO:0000313" key="3">
    <source>
        <dbReference type="Proteomes" id="UP000293345"/>
    </source>
</evidence>
<dbReference type="PROSITE" id="PS52050">
    <property type="entry name" value="WYL"/>
    <property type="match status" value="1"/>
</dbReference>
<name>A0A4Q2JZZ7_9ACTN</name>
<dbReference type="EMBL" id="SDPW01000001">
    <property type="protein sequence ID" value="RXZ54566.1"/>
    <property type="molecule type" value="Genomic_DNA"/>
</dbReference>
<dbReference type="Pfam" id="PF13280">
    <property type="entry name" value="WYL"/>
    <property type="match status" value="1"/>
</dbReference>
<evidence type="ECO:0000313" key="2">
    <source>
        <dbReference type="EMBL" id="RXZ54566.1"/>
    </source>
</evidence>
<dbReference type="InterPro" id="IPR026881">
    <property type="entry name" value="WYL_dom"/>
</dbReference>
<proteinExistence type="predicted"/>
<sequence>MGVVIFAQLRRVFGAMHGFFRKEVPMASKLTSLLIVEVLQRCASEEHPLSQLDIRKRLERDYDVKISRNTMSSYIGELQAHFPDSLRAQVRERMNCHDGSPQVISTNLYWMHEFSESEVRLIGDGVMAAPLPQAQKRELLEKVTGLNPHAGVGVLKHIVSADRKKEHTTVSQLLYNIETLDQAISHKKRIQFYWGEYVAKHGKLVLERTEDCAKVDPRQIVASDGHYYLLATYPGAPDKIYHFRIDVLLDVEELDEHVAKSTTHQGLTDYRQKHLMMFGGKSTATIRVHDEAPARLRVFDAFGVHARVVGSTDGFIDFEVKANLDAVRYWIKQNSEAVEAIAPKELRGSLAKDARAMLAQYETS</sequence>
<evidence type="ECO:0000259" key="1">
    <source>
        <dbReference type="Pfam" id="PF13280"/>
    </source>
</evidence>
<gene>
    <name evidence="2" type="ORF">ET524_08785</name>
</gene>
<feature type="domain" description="WYL" evidence="1">
    <location>
        <begin position="177"/>
        <end position="252"/>
    </location>
</feature>
<comment type="caution">
    <text evidence="2">The sequence shown here is derived from an EMBL/GenBank/DDBJ whole genome shotgun (WGS) entry which is preliminary data.</text>
</comment>
<dbReference type="AlphaFoldDB" id="A0A4Q2JZZ7"/>
<reference evidence="2 3" key="1">
    <citation type="submission" date="2019-01" db="EMBL/GenBank/DDBJ databases">
        <title>Senegalimassilia sp. nov. KGMB04484 isolated human feces.</title>
        <authorList>
            <person name="Han K.-I."/>
            <person name="Kim J.-S."/>
            <person name="Lee K.C."/>
            <person name="Suh M.K."/>
            <person name="Eom M.K."/>
            <person name="Lee J.H."/>
            <person name="Park S.-H."/>
            <person name="Kang S.W."/>
            <person name="Park J.-E."/>
            <person name="Oh B.S."/>
            <person name="Yu S.Y."/>
            <person name="Choi S.-H."/>
            <person name="Lee D.H."/>
            <person name="Yoon H."/>
            <person name="Kim B.-Y."/>
            <person name="Lee J.H."/>
            <person name="Lee J.-S."/>
        </authorList>
    </citation>
    <scope>NUCLEOTIDE SEQUENCE [LARGE SCALE GENOMIC DNA]</scope>
    <source>
        <strain evidence="2 3">KGMB04484</strain>
    </source>
</reference>
<organism evidence="2 3">
    <name type="scientific">Senegalimassilia faecalis</name>
    <dbReference type="NCBI Taxonomy" id="2509433"/>
    <lineage>
        <taxon>Bacteria</taxon>
        <taxon>Bacillati</taxon>
        <taxon>Actinomycetota</taxon>
        <taxon>Coriobacteriia</taxon>
        <taxon>Coriobacteriales</taxon>
        <taxon>Coriobacteriaceae</taxon>
        <taxon>Senegalimassilia</taxon>
    </lineage>
</organism>
<protein>
    <submittedName>
        <fullName evidence="2">WYL domain-containing protein</fullName>
    </submittedName>
</protein>
<keyword evidence="3" id="KW-1185">Reference proteome</keyword>
<dbReference type="Proteomes" id="UP000293345">
    <property type="component" value="Unassembled WGS sequence"/>
</dbReference>